<sequence>MHSSEWSFLVYQERQGLLGAACLLHPGPFEALKDFTYDLPDALLEALGALAYDVAPPAELEEVMKALEQRPLRGKSAYWALEEWRKRAWFAKARFPQAWRGWAYPILANVALEAREAGTSPAKGLEAAFFFRVEGWAEEPYPPPDDPRLEPWVGESKSSFLERAGRYYDEYQERLRAVPHEAAPSWTTRQRDLLLVALRELEGLSYAKLLERVDELMENPTLAKYLSQRGASPSSEDGPNLNLEVVIKAIKGTKRRLGLG</sequence>
<dbReference type="EMBL" id="PELM01000020">
    <property type="protein sequence ID" value="RTH05166.1"/>
    <property type="molecule type" value="Genomic_DNA"/>
</dbReference>
<evidence type="ECO:0000313" key="3">
    <source>
        <dbReference type="Proteomes" id="UP000286734"/>
    </source>
</evidence>
<reference evidence="3 4" key="1">
    <citation type="journal article" date="2019" name="Extremophiles">
        <title>Biogeography of thermophiles and predominance of Thermus scotoductus in domestic water heaters.</title>
        <authorList>
            <person name="Wilpiszeski R.L."/>
            <person name="Zhang Z."/>
            <person name="House C.H."/>
        </authorList>
    </citation>
    <scope>NUCLEOTIDE SEQUENCE [LARGE SCALE GENOMIC DNA]</scope>
    <source>
        <strain evidence="1 3">34_S34</strain>
        <strain evidence="2 4">38_S38</strain>
    </source>
</reference>
<gene>
    <name evidence="1" type="ORF">CSW47_06825</name>
    <name evidence="2" type="ORF">CSW50_00995</name>
</gene>
<name>A0A430RAL4_THESC</name>
<evidence type="ECO:0000313" key="1">
    <source>
        <dbReference type="EMBL" id="RTH04425.1"/>
    </source>
</evidence>
<dbReference type="AlphaFoldDB" id="A0A430RAL4"/>
<dbReference type="Proteomes" id="UP000286734">
    <property type="component" value="Unassembled WGS sequence"/>
</dbReference>
<evidence type="ECO:0000313" key="2">
    <source>
        <dbReference type="EMBL" id="RTH05166.1"/>
    </source>
</evidence>
<accession>A0A430RAL4</accession>
<dbReference type="RefSeq" id="WP_126186995.1">
    <property type="nucleotide sequence ID" value="NZ_PELM01000020.1"/>
</dbReference>
<dbReference type="Proteomes" id="UP000288082">
    <property type="component" value="Unassembled WGS sequence"/>
</dbReference>
<protein>
    <submittedName>
        <fullName evidence="1">Uncharacterized protein</fullName>
    </submittedName>
</protein>
<dbReference type="EMBL" id="PELP01000170">
    <property type="protein sequence ID" value="RTH04425.1"/>
    <property type="molecule type" value="Genomic_DNA"/>
</dbReference>
<comment type="caution">
    <text evidence="1">The sequence shown here is derived from an EMBL/GenBank/DDBJ whole genome shotgun (WGS) entry which is preliminary data.</text>
</comment>
<evidence type="ECO:0000313" key="4">
    <source>
        <dbReference type="Proteomes" id="UP000288082"/>
    </source>
</evidence>
<proteinExistence type="predicted"/>
<organism evidence="1 3">
    <name type="scientific">Thermus scotoductus</name>
    <dbReference type="NCBI Taxonomy" id="37636"/>
    <lineage>
        <taxon>Bacteria</taxon>
        <taxon>Thermotogati</taxon>
        <taxon>Deinococcota</taxon>
        <taxon>Deinococci</taxon>
        <taxon>Thermales</taxon>
        <taxon>Thermaceae</taxon>
        <taxon>Thermus</taxon>
    </lineage>
</organism>